<comment type="caution">
    <text evidence="1">The sequence shown here is derived from an EMBL/GenBank/DDBJ whole genome shotgun (WGS) entry which is preliminary data.</text>
</comment>
<organism evidence="1 2">
    <name type="scientific">Hygrophoropsis aurantiaca</name>
    <dbReference type="NCBI Taxonomy" id="72124"/>
    <lineage>
        <taxon>Eukaryota</taxon>
        <taxon>Fungi</taxon>
        <taxon>Dikarya</taxon>
        <taxon>Basidiomycota</taxon>
        <taxon>Agaricomycotina</taxon>
        <taxon>Agaricomycetes</taxon>
        <taxon>Agaricomycetidae</taxon>
        <taxon>Boletales</taxon>
        <taxon>Coniophorineae</taxon>
        <taxon>Hygrophoropsidaceae</taxon>
        <taxon>Hygrophoropsis</taxon>
    </lineage>
</organism>
<sequence length="286" mass="31210">RATRACPRTSVLRWWSLCLCNGCRWARRCPGQVHSSGTGCVPWRVRLVSATTAQTAARVAPGLVVRIASMPVDVRSAQTSLSTSPYKVLTAVLHLTVVEENVVGLGFIIPPLQASYKQNLALRPDAEFECQNASTSAQVTSVDPAQTLQCGTEHPELVYSILGVSISSKLNPISASCPESAFNRDAQAQAIRERPAHKGSQIAASSATEKNAMPFNKPAVKCRWKNHSPIAHTPDAVLRLGSIEERNMDKYLTMSPSTPINSDRFIHRVYRLSETDGPHRQDLKAS</sequence>
<keyword evidence="2" id="KW-1185">Reference proteome</keyword>
<accession>A0ACB7ZQ72</accession>
<protein>
    <submittedName>
        <fullName evidence="1">Uncharacterized protein</fullName>
    </submittedName>
</protein>
<dbReference type="Proteomes" id="UP000790377">
    <property type="component" value="Unassembled WGS sequence"/>
</dbReference>
<feature type="non-terminal residue" evidence="1">
    <location>
        <position position="1"/>
    </location>
</feature>
<dbReference type="EMBL" id="MU269273">
    <property type="protein sequence ID" value="KAH7903046.1"/>
    <property type="molecule type" value="Genomic_DNA"/>
</dbReference>
<evidence type="ECO:0000313" key="1">
    <source>
        <dbReference type="EMBL" id="KAH7903046.1"/>
    </source>
</evidence>
<proteinExistence type="predicted"/>
<gene>
    <name evidence="1" type="ORF">BJ138DRAFT_1197934</name>
</gene>
<reference evidence="1" key="1">
    <citation type="journal article" date="2021" name="New Phytol.">
        <title>Evolutionary innovations through gain and loss of genes in the ectomycorrhizal Boletales.</title>
        <authorList>
            <person name="Wu G."/>
            <person name="Miyauchi S."/>
            <person name="Morin E."/>
            <person name="Kuo A."/>
            <person name="Drula E."/>
            <person name="Varga T."/>
            <person name="Kohler A."/>
            <person name="Feng B."/>
            <person name="Cao Y."/>
            <person name="Lipzen A."/>
            <person name="Daum C."/>
            <person name="Hundley H."/>
            <person name="Pangilinan J."/>
            <person name="Johnson J."/>
            <person name="Barry K."/>
            <person name="LaButti K."/>
            <person name="Ng V."/>
            <person name="Ahrendt S."/>
            <person name="Min B."/>
            <person name="Choi I.G."/>
            <person name="Park H."/>
            <person name="Plett J.M."/>
            <person name="Magnuson J."/>
            <person name="Spatafora J.W."/>
            <person name="Nagy L.G."/>
            <person name="Henrissat B."/>
            <person name="Grigoriev I.V."/>
            <person name="Yang Z.L."/>
            <person name="Xu J."/>
            <person name="Martin F.M."/>
        </authorList>
    </citation>
    <scope>NUCLEOTIDE SEQUENCE</scope>
    <source>
        <strain evidence="1">ATCC 28755</strain>
    </source>
</reference>
<name>A0ACB7ZQ72_9AGAM</name>
<evidence type="ECO:0000313" key="2">
    <source>
        <dbReference type="Proteomes" id="UP000790377"/>
    </source>
</evidence>